<dbReference type="AlphaFoldDB" id="A0AAW3ZQH0"/>
<evidence type="ECO:0000259" key="2">
    <source>
        <dbReference type="Pfam" id="PF01035"/>
    </source>
</evidence>
<sequence length="114" mass="12559">MTDLSAAAVREARILDVIRRIPEGRVLAYGEVARLAGLPGRARLVARILAQSGHADLPWHRVLRAGGQIAFAPGSRGFREQCRRLRAEGVRVSNGRVKSTEDQAEHSLDRLLWG</sequence>
<dbReference type="GO" id="GO:0003824">
    <property type="term" value="F:catalytic activity"/>
    <property type="evidence" value="ECO:0007669"/>
    <property type="project" value="InterPro"/>
</dbReference>
<name>A0AAW3ZQH0_9GAMM</name>
<accession>A0AAW3ZQH0</accession>
<dbReference type="CDD" id="cd06445">
    <property type="entry name" value="ATase"/>
    <property type="match status" value="1"/>
</dbReference>
<protein>
    <submittedName>
        <fullName evidence="3">MGMT family protein</fullName>
    </submittedName>
</protein>
<dbReference type="Pfam" id="PF01035">
    <property type="entry name" value="DNA_binding_1"/>
    <property type="match status" value="1"/>
</dbReference>
<dbReference type="InterPro" id="IPR052520">
    <property type="entry name" value="ATL_DNA_repair"/>
</dbReference>
<gene>
    <name evidence="3" type="ORF">IFO71_18465</name>
</gene>
<dbReference type="InterPro" id="IPR014048">
    <property type="entry name" value="MethylDNA_cys_MeTrfase_DNA-bd"/>
</dbReference>
<dbReference type="InterPro" id="IPR036217">
    <property type="entry name" value="MethylDNA_cys_MeTrfase_DNAb"/>
</dbReference>
<dbReference type="InterPro" id="IPR036388">
    <property type="entry name" value="WH-like_DNA-bd_sf"/>
</dbReference>
<dbReference type="SUPFAM" id="SSF46767">
    <property type="entry name" value="Methylated DNA-protein cysteine methyltransferase, C-terminal domain"/>
    <property type="match status" value="1"/>
</dbReference>
<dbReference type="Gene3D" id="1.10.10.10">
    <property type="entry name" value="Winged helix-like DNA-binding domain superfamily/Winged helix DNA-binding domain"/>
    <property type="match status" value="1"/>
</dbReference>
<dbReference type="PANTHER" id="PTHR42942:SF1">
    <property type="entry name" value="ALKYLTRANSFERASE-LIKE PROTEIN 1"/>
    <property type="match status" value="1"/>
</dbReference>
<organism evidence="3 4">
    <name type="scientific">Pseudomarimonas arenosa</name>
    <dbReference type="NCBI Taxonomy" id="2774145"/>
    <lineage>
        <taxon>Bacteria</taxon>
        <taxon>Pseudomonadati</taxon>
        <taxon>Pseudomonadota</taxon>
        <taxon>Gammaproteobacteria</taxon>
        <taxon>Lysobacterales</taxon>
        <taxon>Lysobacteraceae</taxon>
        <taxon>Pseudomarimonas</taxon>
    </lineage>
</organism>
<dbReference type="RefSeq" id="WP_192031156.1">
    <property type="nucleotide sequence ID" value="NZ_JACYTR010000062.1"/>
</dbReference>
<feature type="domain" description="Methylated-DNA-[protein]-cysteine S-methyltransferase DNA binding" evidence="2">
    <location>
        <begin position="12"/>
        <end position="90"/>
    </location>
</feature>
<keyword evidence="4" id="KW-1185">Reference proteome</keyword>
<evidence type="ECO:0000313" key="3">
    <source>
        <dbReference type="EMBL" id="MBD8527734.1"/>
    </source>
</evidence>
<evidence type="ECO:0000313" key="4">
    <source>
        <dbReference type="Proteomes" id="UP000613768"/>
    </source>
</evidence>
<reference evidence="3 4" key="1">
    <citation type="submission" date="2020-09" db="EMBL/GenBank/DDBJ databases">
        <title>Pseudoxanthomonas sp. CAU 1598 isolated from sand of Yaerae Beach.</title>
        <authorList>
            <person name="Kim W."/>
        </authorList>
    </citation>
    <scope>NUCLEOTIDE SEQUENCE [LARGE SCALE GENOMIC DNA]</scope>
    <source>
        <strain evidence="3 4">CAU 1598</strain>
    </source>
</reference>
<dbReference type="EMBL" id="JACYTR010000062">
    <property type="protein sequence ID" value="MBD8527734.1"/>
    <property type="molecule type" value="Genomic_DNA"/>
</dbReference>
<proteinExistence type="predicted"/>
<dbReference type="Proteomes" id="UP000613768">
    <property type="component" value="Unassembled WGS sequence"/>
</dbReference>
<dbReference type="GO" id="GO:0006281">
    <property type="term" value="P:DNA repair"/>
    <property type="evidence" value="ECO:0007669"/>
    <property type="project" value="InterPro"/>
</dbReference>
<comment type="caution">
    <text evidence="3">The sequence shown here is derived from an EMBL/GenBank/DDBJ whole genome shotgun (WGS) entry which is preliminary data.</text>
</comment>
<evidence type="ECO:0000256" key="1">
    <source>
        <dbReference type="ARBA" id="ARBA00022763"/>
    </source>
</evidence>
<dbReference type="PANTHER" id="PTHR42942">
    <property type="entry name" value="6-O-METHYLGUANINE DNA METHYLTRANSFERASE"/>
    <property type="match status" value="1"/>
</dbReference>
<keyword evidence="1" id="KW-0227">DNA damage</keyword>